<dbReference type="InterPro" id="IPR002656">
    <property type="entry name" value="Acyl_transf_3_dom"/>
</dbReference>
<keyword evidence="4" id="KW-1185">Reference proteome</keyword>
<feature type="transmembrane region" description="Helical" evidence="1">
    <location>
        <begin position="14"/>
        <end position="38"/>
    </location>
</feature>
<evidence type="ECO:0000256" key="1">
    <source>
        <dbReference type="SAM" id="Phobius"/>
    </source>
</evidence>
<accession>A0A917LZJ2</accession>
<organism evidence="3 4">
    <name type="scientific">Edaphobacter dinghuensis</name>
    <dbReference type="NCBI Taxonomy" id="1560005"/>
    <lineage>
        <taxon>Bacteria</taxon>
        <taxon>Pseudomonadati</taxon>
        <taxon>Acidobacteriota</taxon>
        <taxon>Terriglobia</taxon>
        <taxon>Terriglobales</taxon>
        <taxon>Acidobacteriaceae</taxon>
        <taxon>Edaphobacter</taxon>
    </lineage>
</organism>
<dbReference type="InterPro" id="IPR050879">
    <property type="entry name" value="Acyltransferase_3"/>
</dbReference>
<dbReference type="AlphaFoldDB" id="A0A917LZJ2"/>
<dbReference type="GO" id="GO:0016020">
    <property type="term" value="C:membrane"/>
    <property type="evidence" value="ECO:0007669"/>
    <property type="project" value="TreeGrafter"/>
</dbReference>
<protein>
    <submittedName>
        <fullName evidence="3">Acyltransferase</fullName>
    </submittedName>
</protein>
<feature type="transmembrane region" description="Helical" evidence="1">
    <location>
        <begin position="226"/>
        <end position="248"/>
    </location>
</feature>
<proteinExistence type="predicted"/>
<evidence type="ECO:0000313" key="4">
    <source>
        <dbReference type="Proteomes" id="UP000647241"/>
    </source>
</evidence>
<name>A0A917LZJ2_9BACT</name>
<feature type="transmembrane region" description="Helical" evidence="1">
    <location>
        <begin position="126"/>
        <end position="146"/>
    </location>
</feature>
<feature type="transmembrane region" description="Helical" evidence="1">
    <location>
        <begin position="197"/>
        <end position="214"/>
    </location>
</feature>
<feature type="transmembrane region" description="Helical" evidence="1">
    <location>
        <begin position="326"/>
        <end position="349"/>
    </location>
</feature>
<feature type="domain" description="Acyltransferase 3" evidence="2">
    <location>
        <begin position="16"/>
        <end position="342"/>
    </location>
</feature>
<keyword evidence="1" id="KW-1133">Transmembrane helix</keyword>
<feature type="transmembrane region" description="Helical" evidence="1">
    <location>
        <begin position="59"/>
        <end position="80"/>
    </location>
</feature>
<feature type="transmembrane region" description="Helical" evidence="1">
    <location>
        <begin position="158"/>
        <end position="177"/>
    </location>
</feature>
<dbReference type="PANTHER" id="PTHR23028">
    <property type="entry name" value="ACETYLTRANSFERASE"/>
    <property type="match status" value="1"/>
</dbReference>
<dbReference type="GO" id="GO:0016747">
    <property type="term" value="F:acyltransferase activity, transferring groups other than amino-acyl groups"/>
    <property type="evidence" value="ECO:0007669"/>
    <property type="project" value="InterPro"/>
</dbReference>
<dbReference type="Pfam" id="PF01757">
    <property type="entry name" value="Acyl_transf_3"/>
    <property type="match status" value="1"/>
</dbReference>
<feature type="transmembrane region" description="Helical" evidence="1">
    <location>
        <begin position="254"/>
        <end position="275"/>
    </location>
</feature>
<gene>
    <name evidence="3" type="ORF">GCM10011585_09010</name>
</gene>
<comment type="caution">
    <text evidence="3">The sequence shown here is derived from an EMBL/GenBank/DDBJ whole genome shotgun (WGS) entry which is preliminary data.</text>
</comment>
<dbReference type="GO" id="GO:0000271">
    <property type="term" value="P:polysaccharide biosynthetic process"/>
    <property type="evidence" value="ECO:0007669"/>
    <property type="project" value="TreeGrafter"/>
</dbReference>
<reference evidence="3" key="1">
    <citation type="journal article" date="2014" name="Int. J. Syst. Evol. Microbiol.">
        <title>Complete genome sequence of Corynebacterium casei LMG S-19264T (=DSM 44701T), isolated from a smear-ripened cheese.</title>
        <authorList>
            <consortium name="US DOE Joint Genome Institute (JGI-PGF)"/>
            <person name="Walter F."/>
            <person name="Albersmeier A."/>
            <person name="Kalinowski J."/>
            <person name="Ruckert C."/>
        </authorList>
    </citation>
    <scope>NUCLEOTIDE SEQUENCE</scope>
    <source>
        <strain evidence="3">CGMCC 1.12997</strain>
    </source>
</reference>
<keyword evidence="3" id="KW-0012">Acyltransferase</keyword>
<feature type="transmembrane region" description="Helical" evidence="1">
    <location>
        <begin position="287"/>
        <end position="306"/>
    </location>
</feature>
<keyword evidence="3" id="KW-0808">Transferase</keyword>
<sequence length="370" mass="43477">MVFSQHYLSSKSAIFGWGWAGVDIFFVLSGFLITGILYDSRQKPHRYRDFYIRRTLRIFPLYYTLWLAILLATPIAQWQWNWRWALWPAYVGNYARFLFLHQPGDPYRFVRITFGPLVQGWFKSPMNLYIGHFWSLCVEEQFYLLWPFIVYTVRKREALIKICLGVIILMPLFRWLLSVLVSPQMLRMELFYRSLPTRLDALLIGGLIALCLRGPEQAWLRQWRRWLLVAVAFLFAFTYFIAMDIMHLPFYGSATNWVGIIGFTWIDLFAAALILECIHPGSTLGRVLSLRPLRSLGIVSYGFYVYHDLFHDFYSWFGNRFFPAHAFAVTTISAFLCSIAISAASYKLLEQPFLKLKNRFTDQVHKTPSV</sequence>
<keyword evidence="1" id="KW-0472">Membrane</keyword>
<dbReference type="EMBL" id="BMGT01000001">
    <property type="protein sequence ID" value="GGG69217.1"/>
    <property type="molecule type" value="Genomic_DNA"/>
</dbReference>
<evidence type="ECO:0000259" key="2">
    <source>
        <dbReference type="Pfam" id="PF01757"/>
    </source>
</evidence>
<keyword evidence="1" id="KW-0812">Transmembrane</keyword>
<reference evidence="3" key="2">
    <citation type="submission" date="2020-09" db="EMBL/GenBank/DDBJ databases">
        <authorList>
            <person name="Sun Q."/>
            <person name="Zhou Y."/>
        </authorList>
    </citation>
    <scope>NUCLEOTIDE SEQUENCE</scope>
    <source>
        <strain evidence="3">CGMCC 1.12997</strain>
    </source>
</reference>
<dbReference type="Proteomes" id="UP000647241">
    <property type="component" value="Unassembled WGS sequence"/>
</dbReference>
<dbReference type="PANTHER" id="PTHR23028:SF53">
    <property type="entry name" value="ACYL_TRANSF_3 DOMAIN-CONTAINING PROTEIN"/>
    <property type="match status" value="1"/>
</dbReference>
<evidence type="ECO:0000313" key="3">
    <source>
        <dbReference type="EMBL" id="GGG69217.1"/>
    </source>
</evidence>